<dbReference type="SMART" id="SM00631">
    <property type="entry name" value="Zn_pept"/>
    <property type="match status" value="1"/>
</dbReference>
<sequence>MRARSVRLPMLAGALLAGLLVPVSQPADAAIAPPWCGTPSADAAAALPTGANAGDPAGSFPHIPYYAVGCTLERIQGESNGRMSLEVIGESALGRPMYGVVINALETKQQRDDYRAWTKVRKEMLEDPAKAQSLVDAAGSRIKTPMVVQGGIHGNEFEGVDAAMELIEKYATTPYGVDPEVDYALDHLVLVFNPIQNPDGRVSGQRLNGNGFDLNRDYLSQTQTETIASINLQKEWLAPELLDLHGYVAPTLIEGTTKPHNPSVEYDLWIKWNQPRVAANVAAMDAAGFETTIPVTEWCSDGDFPTAPSGLCDNGRPPGPAEAEGWDDWGPFYTGMYAQQIGLDASTVEMCWTPFDICGGRVGAKDQQVVVVESTMDFVADNRSAMLHDQLEILKRNDVNAPRPACCPAPYDVDNNWMNEYGEGYVIPMGTGQRSEAEANRLVEWLLYNDIEVQKTTQPYTYGGTTYAPGSYLVPMAQPRRGLADTALSVGVDISDRINQLYAPPAAWSHGYLWGADVVPVARGAALPAKVNKVRGPSLLGGGVQGGSADYYALEIDSPTAVRFLNGLVADGGLQPKLALGPVQATTGTLAAGSVVLPAGRQARRALDALAKRTGLEFQPVKAAGVPALEAIDRVPRIAVLAGSLDQSVWSLRDLGFPANPVSTAMLNGATNPLDSYDVIFNAGTGYPANTAANATARARLAAFFAAGGGYIGAGTTGAGFLTNGGQVTGLTAAARTGGGRSGIVWWDNTGGTSSVITGAYPARDTAIMDPPTWLTAVPSTFTVDARLPQSGFFAAGLWRLDEQSASAPGSALVAHGTNTTGTARMTVFAMNPLYRADPEREWPMVSAAAYWADK</sequence>
<comment type="caution">
    <text evidence="6">The sequence shown here is derived from an EMBL/GenBank/DDBJ whole genome shotgun (WGS) entry which is preliminary data.</text>
</comment>
<evidence type="ECO:0000259" key="5">
    <source>
        <dbReference type="PROSITE" id="PS52035"/>
    </source>
</evidence>
<dbReference type="EMBL" id="JAANNP010000001">
    <property type="protein sequence ID" value="NHC12791.1"/>
    <property type="molecule type" value="Genomic_DNA"/>
</dbReference>
<name>A0ABX0GPM8_9ACTN</name>
<evidence type="ECO:0000256" key="4">
    <source>
        <dbReference type="SAM" id="SignalP"/>
    </source>
</evidence>
<dbReference type="Gene3D" id="3.40.630.10">
    <property type="entry name" value="Zn peptidases"/>
    <property type="match status" value="1"/>
</dbReference>
<evidence type="ECO:0000313" key="6">
    <source>
        <dbReference type="EMBL" id="NHC12791.1"/>
    </source>
</evidence>
<dbReference type="RefSeq" id="WP_166277735.1">
    <property type="nucleotide sequence ID" value="NZ_JAANNP010000001.1"/>
</dbReference>
<dbReference type="InterPro" id="IPR000834">
    <property type="entry name" value="Peptidase_M14"/>
</dbReference>
<keyword evidence="4" id="KW-0732">Signal</keyword>
<comment type="cofactor">
    <cofactor evidence="1">
        <name>Zn(2+)</name>
        <dbReference type="ChEBI" id="CHEBI:29105"/>
    </cofactor>
</comment>
<evidence type="ECO:0000256" key="2">
    <source>
        <dbReference type="ARBA" id="ARBA00005988"/>
    </source>
</evidence>
<comment type="caution">
    <text evidence="3">Lacks conserved residue(s) required for the propagation of feature annotation.</text>
</comment>
<reference evidence="6 7" key="1">
    <citation type="submission" date="2020-03" db="EMBL/GenBank/DDBJ databases">
        <title>Two novel Motilibacter sp.</title>
        <authorList>
            <person name="Liu S."/>
        </authorList>
    </citation>
    <scope>NUCLEOTIDE SEQUENCE [LARGE SCALE GENOMIC DNA]</scope>
    <source>
        <strain evidence="6 7">E257</strain>
    </source>
</reference>
<proteinExistence type="inferred from homology"/>
<accession>A0ABX0GPM8</accession>
<dbReference type="PROSITE" id="PS52035">
    <property type="entry name" value="PEPTIDASE_M14"/>
    <property type="match status" value="1"/>
</dbReference>
<feature type="chain" id="PRO_5045066881" description="Peptidase M14 domain-containing protein" evidence="4">
    <location>
        <begin position="30"/>
        <end position="855"/>
    </location>
</feature>
<feature type="signal peptide" evidence="4">
    <location>
        <begin position="1"/>
        <end position="29"/>
    </location>
</feature>
<gene>
    <name evidence="6" type="ORF">G9H71_03225</name>
</gene>
<dbReference type="PANTHER" id="PTHR11705">
    <property type="entry name" value="PROTEASE FAMILY M14 CARBOXYPEPTIDASE A,B"/>
    <property type="match status" value="1"/>
</dbReference>
<evidence type="ECO:0000313" key="7">
    <source>
        <dbReference type="Proteomes" id="UP000800981"/>
    </source>
</evidence>
<protein>
    <recommendedName>
        <fullName evidence="5">Peptidase M14 domain-containing protein</fullName>
    </recommendedName>
</protein>
<dbReference type="Pfam" id="PF00246">
    <property type="entry name" value="Peptidase_M14"/>
    <property type="match status" value="1"/>
</dbReference>
<dbReference type="SUPFAM" id="SSF53187">
    <property type="entry name" value="Zn-dependent exopeptidases"/>
    <property type="match status" value="1"/>
</dbReference>
<dbReference type="Proteomes" id="UP000800981">
    <property type="component" value="Unassembled WGS sequence"/>
</dbReference>
<comment type="similarity">
    <text evidence="2 3">Belongs to the peptidase M14 family.</text>
</comment>
<dbReference type="PANTHER" id="PTHR11705:SF145">
    <property type="entry name" value="PEPTIDASE M14 CARBOXYPEPTIDASE A DOMAIN-CONTAINING PROTEIN"/>
    <property type="match status" value="1"/>
</dbReference>
<evidence type="ECO:0000256" key="1">
    <source>
        <dbReference type="ARBA" id="ARBA00001947"/>
    </source>
</evidence>
<keyword evidence="7" id="KW-1185">Reference proteome</keyword>
<evidence type="ECO:0000256" key="3">
    <source>
        <dbReference type="PROSITE-ProRule" id="PRU01379"/>
    </source>
</evidence>
<feature type="domain" description="Peptidase M14" evidence="5">
    <location>
        <begin position="61"/>
        <end position="362"/>
    </location>
</feature>
<organism evidence="6 7">
    <name type="scientific">Motilibacter deserti</name>
    <dbReference type="NCBI Taxonomy" id="2714956"/>
    <lineage>
        <taxon>Bacteria</taxon>
        <taxon>Bacillati</taxon>
        <taxon>Actinomycetota</taxon>
        <taxon>Actinomycetes</taxon>
        <taxon>Motilibacterales</taxon>
        <taxon>Motilibacteraceae</taxon>
        <taxon>Motilibacter</taxon>
    </lineage>
</organism>